<evidence type="ECO:0008006" key="7">
    <source>
        <dbReference type="Google" id="ProtNLM"/>
    </source>
</evidence>
<evidence type="ECO:0000313" key="6">
    <source>
        <dbReference type="Proteomes" id="UP000019131"/>
    </source>
</evidence>
<organism evidence="5 6">
    <name type="scientific">Bacteroides reticulotermitis JCM 10512</name>
    <dbReference type="NCBI Taxonomy" id="1445607"/>
    <lineage>
        <taxon>Bacteria</taxon>
        <taxon>Pseudomonadati</taxon>
        <taxon>Bacteroidota</taxon>
        <taxon>Bacteroidia</taxon>
        <taxon>Bacteroidales</taxon>
        <taxon>Bacteroidaceae</taxon>
        <taxon>Bacteroides</taxon>
    </lineage>
</organism>
<keyword evidence="6" id="KW-1185">Reference proteome</keyword>
<dbReference type="InterPro" id="IPR018082">
    <property type="entry name" value="AmbAllergen"/>
</dbReference>
<proteinExistence type="predicted"/>
<sequence length="183" mass="19898">MKKENMKRKKSLFYLAMLFGVAGMCMSCSSDSPTDDNGGGDNTGGNNSTGIKQLDYGELLAFPYAEGHGRNTTGGRGGKVYRVTTLDDDTNGNTSGSFRWALKQDGPKTIVFDVSGTIYLKAELRTQKDNLTIAGQTSPGGICIADYPFTINSNNVIIRFMRFRPGNKDVDCDALEEVINKIL</sequence>
<dbReference type="PRINTS" id="PR00807">
    <property type="entry name" value="AMBALLERGEN"/>
</dbReference>
<comment type="caution">
    <text evidence="5">The sequence shown here is derived from an EMBL/GenBank/DDBJ whole genome shotgun (WGS) entry which is preliminary data.</text>
</comment>
<dbReference type="AlphaFoldDB" id="W4UNU3"/>
<keyword evidence="1" id="KW-0479">Metal-binding</keyword>
<dbReference type="InterPro" id="IPR012334">
    <property type="entry name" value="Pectin_lyas_fold"/>
</dbReference>
<dbReference type="EMBL" id="BAIV01000003">
    <property type="protein sequence ID" value="GAE82308.1"/>
    <property type="molecule type" value="Genomic_DNA"/>
</dbReference>
<evidence type="ECO:0000256" key="2">
    <source>
        <dbReference type="ARBA" id="ARBA00022729"/>
    </source>
</evidence>
<reference evidence="5 6" key="1">
    <citation type="journal article" date="2014" name="Genome Announc.">
        <title>Draft Genome Sequence of Bacteroides reticulotermitis Strain JCM 10512T, Isolated from the Gut of a Termite.</title>
        <authorList>
            <person name="Yuki M."/>
            <person name="Oshima K."/>
            <person name="Suda W."/>
            <person name="Sakamoto M."/>
            <person name="Iida T."/>
            <person name="Hattori M."/>
            <person name="Ohkuma M."/>
        </authorList>
    </citation>
    <scope>NUCLEOTIDE SEQUENCE [LARGE SCALE GENOMIC DNA]</scope>
    <source>
        <strain evidence="5 6">JCM 10512</strain>
    </source>
</reference>
<evidence type="ECO:0000313" key="5">
    <source>
        <dbReference type="EMBL" id="GAE82308.1"/>
    </source>
</evidence>
<dbReference type="GO" id="GO:0046872">
    <property type="term" value="F:metal ion binding"/>
    <property type="evidence" value="ECO:0007669"/>
    <property type="project" value="UniProtKB-KW"/>
</dbReference>
<evidence type="ECO:0000256" key="4">
    <source>
        <dbReference type="SAM" id="SignalP"/>
    </source>
</evidence>
<dbReference type="Proteomes" id="UP000019131">
    <property type="component" value="Unassembled WGS sequence"/>
</dbReference>
<accession>W4UNU3</accession>
<dbReference type="PANTHER" id="PTHR42970">
    <property type="entry name" value="PECTATE LYASE C-RELATED"/>
    <property type="match status" value="1"/>
</dbReference>
<gene>
    <name evidence="5" type="ORF">JCM10512_503</name>
</gene>
<dbReference type="SUPFAM" id="SSF51126">
    <property type="entry name" value="Pectin lyase-like"/>
    <property type="match status" value="1"/>
</dbReference>
<feature type="signal peptide" evidence="4">
    <location>
        <begin position="1"/>
        <end position="27"/>
    </location>
</feature>
<evidence type="ECO:0000256" key="1">
    <source>
        <dbReference type="ARBA" id="ARBA00022723"/>
    </source>
</evidence>
<evidence type="ECO:0000256" key="3">
    <source>
        <dbReference type="ARBA" id="ARBA00023180"/>
    </source>
</evidence>
<keyword evidence="2 4" id="KW-0732">Signal</keyword>
<keyword evidence="3" id="KW-0325">Glycoprotein</keyword>
<feature type="chain" id="PRO_5004849778" description="Lipoprotein" evidence="4">
    <location>
        <begin position="28"/>
        <end position="183"/>
    </location>
</feature>
<protein>
    <recommendedName>
        <fullName evidence="7">Lipoprotein</fullName>
    </recommendedName>
</protein>
<dbReference type="Gene3D" id="2.160.20.10">
    <property type="entry name" value="Single-stranded right-handed beta-helix, Pectin lyase-like"/>
    <property type="match status" value="1"/>
</dbReference>
<dbReference type="InterPro" id="IPR011050">
    <property type="entry name" value="Pectin_lyase_fold/virulence"/>
</dbReference>
<dbReference type="PANTHER" id="PTHR42970:SF1">
    <property type="entry name" value="PECTATE LYASE C-RELATED"/>
    <property type="match status" value="1"/>
</dbReference>
<name>W4UNU3_9BACE</name>
<dbReference type="InterPro" id="IPR052063">
    <property type="entry name" value="Polysaccharide_Lyase_1"/>
</dbReference>
<dbReference type="STRING" id="1445607.JCM10512_503"/>